<feature type="transmembrane region" description="Helical" evidence="1">
    <location>
        <begin position="150"/>
        <end position="167"/>
    </location>
</feature>
<feature type="transmembrane region" description="Helical" evidence="1">
    <location>
        <begin position="415"/>
        <end position="435"/>
    </location>
</feature>
<feature type="transmembrane region" description="Helical" evidence="1">
    <location>
        <begin position="173"/>
        <end position="191"/>
    </location>
</feature>
<protein>
    <recommendedName>
        <fullName evidence="4">YYY membrane protein</fullName>
    </recommendedName>
</protein>
<dbReference type="PANTHER" id="PTHR10790">
    <property type="entry name" value="TPR-DOMAIN CONTAINING PROTEIN"/>
    <property type="match status" value="1"/>
</dbReference>
<accession>A0A2H0XAY6</accession>
<feature type="transmembrane region" description="Helical" evidence="1">
    <location>
        <begin position="31"/>
        <end position="51"/>
    </location>
</feature>
<feature type="transmembrane region" description="Helical" evidence="1">
    <location>
        <begin position="346"/>
        <end position="365"/>
    </location>
</feature>
<feature type="transmembrane region" description="Helical" evidence="1">
    <location>
        <begin position="272"/>
        <end position="290"/>
    </location>
</feature>
<feature type="transmembrane region" description="Helical" evidence="1">
    <location>
        <begin position="87"/>
        <end position="108"/>
    </location>
</feature>
<feature type="transmembrane region" description="Helical" evidence="1">
    <location>
        <begin position="244"/>
        <end position="265"/>
    </location>
</feature>
<comment type="caution">
    <text evidence="2">The sequence shown here is derived from an EMBL/GenBank/DDBJ whole genome shotgun (WGS) entry which is preliminary data.</text>
</comment>
<feature type="transmembrane region" description="Helical" evidence="1">
    <location>
        <begin position="212"/>
        <end position="232"/>
    </location>
</feature>
<dbReference type="EMBL" id="PEYU01000083">
    <property type="protein sequence ID" value="PIS22100.1"/>
    <property type="molecule type" value="Genomic_DNA"/>
</dbReference>
<sequence length="658" mass="74803">MAFQLAIINFAVGIISFPISHLLFKKLSDKGYAIAHLLGWLCISYISFLLAHLGVPVYYSTYLSVLIWFSANFLIELKLKPVRSHLSMCDILTAQSIFLLFATVLYFIRIGDFRLNMIERTPDFGIIRSLFNATTLPLADVWLAGKTVNYYYFGHFTAFTIMLLSGLDPVAGFFYVVMWMFGTYALCLYGFGKNLYLFLTAQYLKPFLKGKFLPTVSGFLSVFLVLFAGNLYSAQYLWKTNFFFWNPTRFVEGVIMEISIFSFLVSDLHGHMWGLAVGILVLYTLLVFWFQTQTPPLHKNYYVYFLAFLLGLAIITNTWDIVSLGLLVGVMVGVRYIQHPFTLKNVATFFLCGLIVVGISLPWLLSYTRAGPMGLGVASSSSGPWSLFLHWGGFLIPFLLLLALYPSKLRKNFSFIHLVFFVSFLLVVFTEYFYIKDVMYQGSFQRANTVFKIYIQVWLWLGAVTGPILALLVVGRTIVGRFLALLILVALATYPFLTLKQTVVPKFSRSVYAGMNFFSDAYPADYQAFLFLKSIQDSLPNGKKQKILVEAPGESFKDQSLFSSYLGWPTILGWSGHVWLYRGVPTYSGERSIELNEIYTGINALPTTELLRKYHVDYIIIGTVEKQKYPNLNLQKLLSLGNKIYDKDGVIVLSLMIQ</sequence>
<feature type="transmembrane region" description="Helical" evidence="1">
    <location>
        <begin position="302"/>
        <end position="334"/>
    </location>
</feature>
<proteinExistence type="predicted"/>
<organism evidence="2 3">
    <name type="scientific">candidate division WWE3 bacterium CG08_land_8_20_14_0_20_41_10</name>
    <dbReference type="NCBI Taxonomy" id="1975085"/>
    <lineage>
        <taxon>Bacteria</taxon>
        <taxon>Katanobacteria</taxon>
    </lineage>
</organism>
<feature type="transmembrane region" description="Helical" evidence="1">
    <location>
        <begin position="482"/>
        <end position="499"/>
    </location>
</feature>
<feature type="transmembrane region" description="Helical" evidence="1">
    <location>
        <begin position="455"/>
        <end position="475"/>
    </location>
</feature>
<gene>
    <name evidence="2" type="ORF">COT50_03740</name>
</gene>
<reference evidence="3" key="1">
    <citation type="submission" date="2017-09" db="EMBL/GenBank/DDBJ databases">
        <title>Depth-based differentiation of microbial function through sediment-hosted aquifers and enrichment of novel symbionts in the deep terrestrial subsurface.</title>
        <authorList>
            <person name="Probst A.J."/>
            <person name="Ladd B."/>
            <person name="Jarett J.K."/>
            <person name="Geller-Mcgrath D.E."/>
            <person name="Sieber C.M.K."/>
            <person name="Emerson J.B."/>
            <person name="Anantharaman K."/>
            <person name="Thomas B.C."/>
            <person name="Malmstrom R."/>
            <person name="Stieglmeier M."/>
            <person name="Klingl A."/>
            <person name="Woyke T."/>
            <person name="Ryan C.M."/>
            <person name="Banfield J.F."/>
        </authorList>
    </citation>
    <scope>NUCLEOTIDE SEQUENCE [LARGE SCALE GENOMIC DNA]</scope>
</reference>
<dbReference type="PANTHER" id="PTHR10790:SF51">
    <property type="entry name" value="TETRATRICOPEPTIDE REPEAT PROTEIN"/>
    <property type="match status" value="1"/>
</dbReference>
<dbReference type="AlphaFoldDB" id="A0A2H0XAY6"/>
<evidence type="ECO:0000313" key="2">
    <source>
        <dbReference type="EMBL" id="PIS22100.1"/>
    </source>
</evidence>
<dbReference type="Pfam" id="PF10060">
    <property type="entry name" value="DUF2298"/>
    <property type="match status" value="2"/>
</dbReference>
<dbReference type="InterPro" id="IPR018746">
    <property type="entry name" value="DUF2298"/>
</dbReference>
<keyword evidence="1" id="KW-0472">Membrane</keyword>
<evidence type="ECO:0000256" key="1">
    <source>
        <dbReference type="SAM" id="Phobius"/>
    </source>
</evidence>
<feature type="transmembrane region" description="Helical" evidence="1">
    <location>
        <begin position="385"/>
        <end position="403"/>
    </location>
</feature>
<feature type="transmembrane region" description="Helical" evidence="1">
    <location>
        <begin position="6"/>
        <end position="24"/>
    </location>
</feature>
<evidence type="ECO:0000313" key="3">
    <source>
        <dbReference type="Proteomes" id="UP000231252"/>
    </source>
</evidence>
<keyword evidence="1" id="KW-0812">Transmembrane</keyword>
<keyword evidence="1" id="KW-1133">Transmembrane helix</keyword>
<name>A0A2H0XAY6_UNCKA</name>
<evidence type="ECO:0008006" key="4">
    <source>
        <dbReference type="Google" id="ProtNLM"/>
    </source>
</evidence>
<dbReference type="Proteomes" id="UP000231252">
    <property type="component" value="Unassembled WGS sequence"/>
</dbReference>